<dbReference type="OrthoDB" id="768204at2759"/>
<accession>A0A8B7CYR2</accession>
<dbReference type="GO" id="GO:0003723">
    <property type="term" value="F:RNA binding"/>
    <property type="evidence" value="ECO:0007669"/>
    <property type="project" value="UniProtKB-UniRule"/>
</dbReference>
<keyword evidence="4" id="KW-1185">Reference proteome</keyword>
<keyword evidence="5" id="KW-0687">Ribonucleoprotein</keyword>
<dbReference type="AlphaFoldDB" id="A0A8B7CYR2"/>
<evidence type="ECO:0000256" key="1">
    <source>
        <dbReference type="ARBA" id="ARBA00022884"/>
    </source>
</evidence>
<dbReference type="PROSITE" id="PS50102">
    <property type="entry name" value="RRM"/>
    <property type="match status" value="1"/>
</dbReference>
<keyword evidence="1 2" id="KW-0694">RNA-binding</keyword>
<protein>
    <submittedName>
        <fullName evidence="5">U11/U12 small nuclear ribonucleoprotein 31 kDa protein isoform X1</fullName>
    </submittedName>
</protein>
<dbReference type="InterPro" id="IPR035979">
    <property type="entry name" value="RBD_domain_sf"/>
</dbReference>
<evidence type="ECO:0000313" key="5">
    <source>
        <dbReference type="RefSeq" id="XP_008809332.2"/>
    </source>
</evidence>
<dbReference type="PANTHER" id="PTHR48027">
    <property type="entry name" value="HETEROGENEOUS NUCLEAR RIBONUCLEOPROTEIN 87F-RELATED"/>
    <property type="match status" value="1"/>
</dbReference>
<dbReference type="InterPro" id="IPR000504">
    <property type="entry name" value="RRM_dom"/>
</dbReference>
<evidence type="ECO:0000313" key="4">
    <source>
        <dbReference type="Proteomes" id="UP000228380"/>
    </source>
</evidence>
<dbReference type="Proteomes" id="UP000228380">
    <property type="component" value="Chromosome 1"/>
</dbReference>
<organism evidence="4 5">
    <name type="scientific">Phoenix dactylifera</name>
    <name type="common">Date palm</name>
    <dbReference type="NCBI Taxonomy" id="42345"/>
    <lineage>
        <taxon>Eukaryota</taxon>
        <taxon>Viridiplantae</taxon>
        <taxon>Streptophyta</taxon>
        <taxon>Embryophyta</taxon>
        <taxon>Tracheophyta</taxon>
        <taxon>Spermatophyta</taxon>
        <taxon>Magnoliopsida</taxon>
        <taxon>Liliopsida</taxon>
        <taxon>Arecaceae</taxon>
        <taxon>Coryphoideae</taxon>
        <taxon>Phoeniceae</taxon>
        <taxon>Phoenix</taxon>
    </lineage>
</organism>
<dbReference type="SMART" id="SM00360">
    <property type="entry name" value="RRM"/>
    <property type="match status" value="1"/>
</dbReference>
<dbReference type="InterPro" id="IPR052462">
    <property type="entry name" value="SLIRP/GR-RBP-like"/>
</dbReference>
<reference evidence="5" key="2">
    <citation type="submission" date="2025-08" db="UniProtKB">
        <authorList>
            <consortium name="RefSeq"/>
        </authorList>
    </citation>
    <scope>IDENTIFICATION</scope>
    <source>
        <tissue evidence="5">Young leaves</tissue>
    </source>
</reference>
<gene>
    <name evidence="5" type="primary">LOC103721075</name>
</gene>
<proteinExistence type="predicted"/>
<dbReference type="GeneID" id="103721075"/>
<name>A0A8B7CYR2_PHODC</name>
<dbReference type="GO" id="GO:1990904">
    <property type="term" value="C:ribonucleoprotein complex"/>
    <property type="evidence" value="ECO:0007669"/>
    <property type="project" value="UniProtKB-KW"/>
</dbReference>
<evidence type="ECO:0000259" key="3">
    <source>
        <dbReference type="PROSITE" id="PS50102"/>
    </source>
</evidence>
<dbReference type="InterPro" id="IPR012677">
    <property type="entry name" value="Nucleotide-bd_a/b_plait_sf"/>
</dbReference>
<dbReference type="CDD" id="cd00590">
    <property type="entry name" value="RRM_SF"/>
    <property type="match status" value="1"/>
</dbReference>
<reference evidence="4" key="1">
    <citation type="journal article" date="2019" name="Nat. Commun.">
        <title>Genome-wide association mapping of date palm fruit traits.</title>
        <authorList>
            <person name="Hazzouri K.M."/>
            <person name="Gros-Balthazard M."/>
            <person name="Flowers J.M."/>
            <person name="Copetti D."/>
            <person name="Lemansour A."/>
            <person name="Lebrun M."/>
            <person name="Masmoudi K."/>
            <person name="Ferrand S."/>
            <person name="Dhar M.I."/>
            <person name="Fresquez Z.A."/>
            <person name="Rosas U."/>
            <person name="Zhang J."/>
            <person name="Talag J."/>
            <person name="Lee S."/>
            <person name="Kudrna D."/>
            <person name="Powell R.F."/>
            <person name="Leitch I.J."/>
            <person name="Krueger R.R."/>
            <person name="Wing R.A."/>
            <person name="Amiri K.M.A."/>
            <person name="Purugganan M.D."/>
        </authorList>
    </citation>
    <scope>NUCLEOTIDE SEQUENCE [LARGE SCALE GENOMIC DNA]</scope>
    <source>
        <strain evidence="4">cv. Khalas</strain>
    </source>
</reference>
<dbReference type="KEGG" id="pda:103721075"/>
<dbReference type="RefSeq" id="XP_008809332.2">
    <property type="nucleotide sequence ID" value="XM_008811110.4"/>
</dbReference>
<dbReference type="Pfam" id="PF00076">
    <property type="entry name" value="RRM_1"/>
    <property type="match status" value="1"/>
</dbReference>
<evidence type="ECO:0000256" key="2">
    <source>
        <dbReference type="PROSITE-ProRule" id="PRU00176"/>
    </source>
</evidence>
<sequence length="178" mass="19586">MPGEDWRPPERLGESKELEMFAAVFSTMSLNPPLSRPLCSPSSLPSNGISTKASLPNLPLGSRLFVSNLPFCIGEATLIKLFSKFGPIVEVKLAKHEKTKKSKGYAFIQYSSQDDALLAMEQMDQRVAGMIPLWPTWNSGTTCMEFLCGPSAPKVFLSGFLVSPFDLLHSVLLFLQSE</sequence>
<dbReference type="Gene3D" id="3.30.70.330">
    <property type="match status" value="1"/>
</dbReference>
<dbReference type="SUPFAM" id="SSF54928">
    <property type="entry name" value="RNA-binding domain, RBD"/>
    <property type="match status" value="1"/>
</dbReference>
<feature type="domain" description="RRM" evidence="3">
    <location>
        <begin position="62"/>
        <end position="124"/>
    </location>
</feature>